<name>A0A5C5RCN2_9ACTN</name>
<organism evidence="1 2">
    <name type="scientific">Tsukamurella asaccharolytica</name>
    <dbReference type="NCBI Taxonomy" id="2592067"/>
    <lineage>
        <taxon>Bacteria</taxon>
        <taxon>Bacillati</taxon>
        <taxon>Actinomycetota</taxon>
        <taxon>Actinomycetes</taxon>
        <taxon>Mycobacteriales</taxon>
        <taxon>Tsukamurellaceae</taxon>
        <taxon>Tsukamurella</taxon>
    </lineage>
</organism>
<evidence type="ECO:0000313" key="2">
    <source>
        <dbReference type="Proteomes" id="UP000317291"/>
    </source>
</evidence>
<comment type="caution">
    <text evidence="1">The sequence shown here is derived from an EMBL/GenBank/DDBJ whole genome shotgun (WGS) entry which is preliminary data.</text>
</comment>
<dbReference type="Proteomes" id="UP000317291">
    <property type="component" value="Unassembled WGS sequence"/>
</dbReference>
<gene>
    <name evidence="1" type="ORF">FK529_05555</name>
</gene>
<dbReference type="RefSeq" id="WP_146560008.1">
    <property type="nucleotide sequence ID" value="NZ_VIGW01000002.1"/>
</dbReference>
<protein>
    <submittedName>
        <fullName evidence="1">Uncharacterized protein</fullName>
    </submittedName>
</protein>
<sequence>MRANTDYLYVTHPEQDKLTARLTVVTDWLADALDETVTRQTSHAAEPLVSTGKAKERPFPFHPAASDIAWDLANTLASWARAIATARTFDDLPDRLTIKASAAWLAESRHTGGLALMPDGAQGYDEILYAIDRAIAVVDRPRTPSYVGSCPDCAGDLWARPEDDPITCRTCSATIDRATNDQRVDRALRDRLFTAAELVDIVEARLGLTVRPKTIHELTRRRRPLEVRGKVPGRTRGTVEHLYRCGDVLDAFLPRQRRRTRAHARLP</sequence>
<dbReference type="AlphaFoldDB" id="A0A5C5RCN2"/>
<proteinExistence type="predicted"/>
<evidence type="ECO:0000313" key="1">
    <source>
        <dbReference type="EMBL" id="TWS20789.1"/>
    </source>
</evidence>
<dbReference type="OrthoDB" id="4772768at2"/>
<accession>A0A5C5RCN2</accession>
<reference evidence="1 2" key="1">
    <citation type="submission" date="2019-06" db="EMBL/GenBank/DDBJ databases">
        <title>Tsukamurella conjunctivitidis sp. nov., Tsukamurella assacharolytica sp. nov. and Tsukamurella sputae sp. nov. isolated from patients with conjunctivitis, bacteraemia (lymphoma) and respiratory infection (sputum) in Hong Kong.</title>
        <authorList>
            <person name="Teng J.L.L."/>
            <person name="Lee H.H."/>
            <person name="Fong J.Y.H."/>
            <person name="Fok K.M.N."/>
            <person name="Lau S.K.P."/>
            <person name="Woo P.C.Y."/>
        </authorList>
    </citation>
    <scope>NUCLEOTIDE SEQUENCE [LARGE SCALE GENOMIC DNA]</scope>
    <source>
        <strain evidence="1 2">HKU71</strain>
    </source>
</reference>
<dbReference type="EMBL" id="VIGW01000002">
    <property type="protein sequence ID" value="TWS20789.1"/>
    <property type="molecule type" value="Genomic_DNA"/>
</dbReference>
<keyword evidence="2" id="KW-1185">Reference proteome</keyword>